<accession>K8A1M0</accession>
<protein>
    <submittedName>
        <fullName evidence="1">Uncharacterized protein</fullName>
    </submittedName>
</protein>
<reference evidence="1" key="1">
    <citation type="submission" date="2012-07" db="EMBL/GenBank/DDBJ databases">
        <authorList>
            <person name="Cummings C."/>
        </authorList>
    </citation>
    <scope>NUCLEOTIDE SEQUENCE</scope>
    <source>
        <strain evidence="1">1330</strain>
    </source>
</reference>
<gene>
    <name evidence="1" type="ORF">BN137_2316</name>
</gene>
<evidence type="ECO:0000313" key="2">
    <source>
        <dbReference type="Proteomes" id="UP000009340"/>
    </source>
</evidence>
<dbReference type="EMBL" id="CAKW01000083">
    <property type="protein sequence ID" value="CCJ72945.1"/>
    <property type="molecule type" value="Genomic_DNA"/>
</dbReference>
<organism evidence="1 2">
    <name type="scientific">Cronobacter condimenti 1330</name>
    <dbReference type="NCBI Taxonomy" id="1073999"/>
    <lineage>
        <taxon>Bacteria</taxon>
        <taxon>Pseudomonadati</taxon>
        <taxon>Pseudomonadota</taxon>
        <taxon>Gammaproteobacteria</taxon>
        <taxon>Enterobacterales</taxon>
        <taxon>Enterobacteriaceae</taxon>
        <taxon>Cronobacter</taxon>
    </lineage>
</organism>
<name>K8A1M0_9ENTR</name>
<evidence type="ECO:0000313" key="1">
    <source>
        <dbReference type="EMBL" id="CCJ72945.1"/>
    </source>
</evidence>
<sequence length="53" mass="6040">MKNWKISQGKFRTGYNSISAHGIFTLYSKQSGKCYRFTCGTKNMFKIKSPGVL</sequence>
<proteinExistence type="predicted"/>
<comment type="caution">
    <text evidence="1">The sequence shown here is derived from an EMBL/GenBank/DDBJ whole genome shotgun (WGS) entry which is preliminary data.</text>
</comment>
<dbReference type="AlphaFoldDB" id="K8A1M0"/>
<dbReference type="Proteomes" id="UP000009340">
    <property type="component" value="Unassembled WGS sequence"/>
</dbReference>